<feature type="binding site" evidence="17">
    <location>
        <begin position="170"/>
        <end position="173"/>
    </location>
    <ligand>
        <name>NAD(+)</name>
        <dbReference type="ChEBI" id="CHEBI:57540"/>
    </ligand>
</feature>
<dbReference type="CDD" id="cd08195">
    <property type="entry name" value="DHQS"/>
    <property type="match status" value="1"/>
</dbReference>
<evidence type="ECO:0000256" key="10">
    <source>
        <dbReference type="ARBA" id="ARBA00022723"/>
    </source>
</evidence>
<evidence type="ECO:0000256" key="3">
    <source>
        <dbReference type="ARBA" id="ARBA00004496"/>
    </source>
</evidence>
<keyword evidence="12 17" id="KW-0862">Zinc</keyword>
<keyword evidence="10 17" id="KW-0479">Metal-binding</keyword>
<evidence type="ECO:0000256" key="2">
    <source>
        <dbReference type="ARBA" id="ARBA00001911"/>
    </source>
</evidence>
<dbReference type="InterPro" id="IPR030960">
    <property type="entry name" value="DHQS/DOIS_N"/>
</dbReference>
<dbReference type="SUPFAM" id="SSF56796">
    <property type="entry name" value="Dehydroquinate synthase-like"/>
    <property type="match status" value="1"/>
</dbReference>
<dbReference type="KEGG" id="kpul:GXN76_07480"/>
<evidence type="ECO:0000313" key="21">
    <source>
        <dbReference type="Proteomes" id="UP000503088"/>
    </source>
</evidence>
<dbReference type="PIRSF" id="PIRSF001455">
    <property type="entry name" value="DHQ_synth"/>
    <property type="match status" value="1"/>
</dbReference>
<evidence type="ECO:0000256" key="17">
    <source>
        <dbReference type="HAMAP-Rule" id="MF_00110"/>
    </source>
</evidence>
<proteinExistence type="inferred from homology"/>
<dbReference type="Gene3D" id="1.20.1090.10">
    <property type="entry name" value="Dehydroquinate synthase-like - alpha domain"/>
    <property type="match status" value="1"/>
</dbReference>
<comment type="pathway">
    <text evidence="4 17">Metabolic intermediate biosynthesis; chorismate biosynthesis; chorismate from D-erythrose 4-phosphate and phosphoenolpyruvate: step 2/7.</text>
</comment>
<dbReference type="Pfam" id="PF24621">
    <property type="entry name" value="DHQS_C"/>
    <property type="match status" value="1"/>
</dbReference>
<dbReference type="Gene3D" id="3.40.50.1970">
    <property type="match status" value="1"/>
</dbReference>
<dbReference type="GO" id="GO:0000166">
    <property type="term" value="F:nucleotide binding"/>
    <property type="evidence" value="ECO:0007669"/>
    <property type="project" value="UniProtKB-KW"/>
</dbReference>
<comment type="function">
    <text evidence="17">Catalyzes the conversion of 3-deoxy-D-arabino-heptulosonate 7-phosphate (DAHP) to dehydroquinate (DHQ).</text>
</comment>
<evidence type="ECO:0000256" key="6">
    <source>
        <dbReference type="ARBA" id="ARBA00013031"/>
    </source>
</evidence>
<feature type="binding site" evidence="17">
    <location>
        <position position="265"/>
    </location>
    <ligand>
        <name>Zn(2+)</name>
        <dbReference type="ChEBI" id="CHEBI:29105"/>
    </ligand>
</feature>
<dbReference type="RefSeq" id="WP_173221929.1">
    <property type="nucleotide sequence ID" value="NZ_CP048104.1"/>
</dbReference>
<keyword evidence="21" id="KW-1185">Reference proteome</keyword>
<sequence>MKKLTVRLPERSYPIYIGTGLYQQLPRLLDDLGWSHRPLMVVTDTQVGPLYGKAVIQPLEEAGFKVGLVTVPAGEVSKSLSSLEQLTETCIQFGLDRSGAVLALGGGVIGDLAGFLAATYMRGIPFVQLPTTLLAHDSSVGGKVGVNHALGKNMIGAFHQPSLVVFDVDTLHTLPEREVSSGFAEVIKHALIRDTTFVDWLADHRSQLLSLESDSLGQAIMKGCRVKAEIVAQDERESGLRAVLNYGHTIGHALESVSGYGCYTHGEAVAIGMVGAAMLGEQLGLATGVLAPTEKLLKSFRLPIRFMEKLSDEALLNAMKRDKKVRQGGYTFVLPTSVGSVRILRDVEERAILQVLQQLRGDTR</sequence>
<keyword evidence="15 17" id="KW-0456">Lyase</keyword>
<dbReference type="Pfam" id="PF01761">
    <property type="entry name" value="DHQ_synthase"/>
    <property type="match status" value="1"/>
</dbReference>
<name>A0A7D4BPS2_9BACL</name>
<keyword evidence="14 17" id="KW-0057">Aromatic amino acid biosynthesis</keyword>
<evidence type="ECO:0000256" key="14">
    <source>
        <dbReference type="ARBA" id="ARBA00023141"/>
    </source>
</evidence>
<feature type="binding site" evidence="17">
    <location>
        <position position="143"/>
    </location>
    <ligand>
        <name>NAD(+)</name>
        <dbReference type="ChEBI" id="CHEBI:57540"/>
    </ligand>
</feature>
<evidence type="ECO:0000256" key="1">
    <source>
        <dbReference type="ARBA" id="ARBA00001393"/>
    </source>
</evidence>
<dbReference type="InterPro" id="IPR030963">
    <property type="entry name" value="DHQ_synth_fam"/>
</dbReference>
<comment type="catalytic activity">
    <reaction evidence="1 17">
        <text>7-phospho-2-dehydro-3-deoxy-D-arabino-heptonate = 3-dehydroquinate + phosphate</text>
        <dbReference type="Rhea" id="RHEA:21968"/>
        <dbReference type="ChEBI" id="CHEBI:32364"/>
        <dbReference type="ChEBI" id="CHEBI:43474"/>
        <dbReference type="ChEBI" id="CHEBI:58394"/>
        <dbReference type="EC" id="4.2.3.4"/>
    </reaction>
</comment>
<reference evidence="20 21" key="1">
    <citation type="submission" date="2020-01" db="EMBL/GenBank/DDBJ databases">
        <authorList>
            <person name="Gulvik C.A."/>
            <person name="Batra D.G."/>
        </authorList>
    </citation>
    <scope>NUCLEOTIDE SEQUENCE [LARGE SCALE GENOMIC DNA]</scope>
    <source>
        <strain evidence="20 21">W9323</strain>
    </source>
</reference>
<comment type="similarity">
    <text evidence="5 17">Belongs to the sugar phosphate cyclases superfamily. Dehydroquinate synthase family.</text>
</comment>
<keyword evidence="9 17" id="KW-0028">Amino-acid biosynthesis</keyword>
<keyword evidence="16 17" id="KW-0170">Cobalt</keyword>
<dbReference type="Proteomes" id="UP000503088">
    <property type="component" value="Chromosome"/>
</dbReference>
<dbReference type="InterPro" id="IPR056179">
    <property type="entry name" value="DHQS_C"/>
</dbReference>
<evidence type="ECO:0000256" key="11">
    <source>
        <dbReference type="ARBA" id="ARBA00022741"/>
    </source>
</evidence>
<feature type="binding site" evidence="17">
    <location>
        <position position="185"/>
    </location>
    <ligand>
        <name>Zn(2+)</name>
        <dbReference type="ChEBI" id="CHEBI:29105"/>
    </ligand>
</feature>
<dbReference type="GO" id="GO:0046872">
    <property type="term" value="F:metal ion binding"/>
    <property type="evidence" value="ECO:0007669"/>
    <property type="project" value="UniProtKB-KW"/>
</dbReference>
<accession>A0A7D4BPS2</accession>
<dbReference type="EMBL" id="CP048104">
    <property type="protein sequence ID" value="QKG84331.1"/>
    <property type="molecule type" value="Genomic_DNA"/>
</dbReference>
<evidence type="ECO:0000256" key="7">
    <source>
        <dbReference type="ARBA" id="ARBA00017684"/>
    </source>
</evidence>
<dbReference type="FunFam" id="3.40.50.1970:FF:000001">
    <property type="entry name" value="3-dehydroquinate synthase"/>
    <property type="match status" value="1"/>
</dbReference>
<evidence type="ECO:0000256" key="16">
    <source>
        <dbReference type="ARBA" id="ARBA00023285"/>
    </source>
</evidence>
<feature type="binding site" evidence="17">
    <location>
        <begin position="131"/>
        <end position="132"/>
    </location>
    <ligand>
        <name>NAD(+)</name>
        <dbReference type="ChEBI" id="CHEBI:57540"/>
    </ligand>
</feature>
<dbReference type="AlphaFoldDB" id="A0A7D4BPS2"/>
<dbReference type="GO" id="GO:0005737">
    <property type="term" value="C:cytoplasm"/>
    <property type="evidence" value="ECO:0007669"/>
    <property type="project" value="UniProtKB-SubCell"/>
</dbReference>
<evidence type="ECO:0000256" key="9">
    <source>
        <dbReference type="ARBA" id="ARBA00022605"/>
    </source>
</evidence>
<feature type="binding site" evidence="17">
    <location>
        <begin position="107"/>
        <end position="111"/>
    </location>
    <ligand>
        <name>NAD(+)</name>
        <dbReference type="ChEBI" id="CHEBI:57540"/>
    </ligand>
</feature>
<dbReference type="PANTHER" id="PTHR43622">
    <property type="entry name" value="3-DEHYDROQUINATE SYNTHASE"/>
    <property type="match status" value="1"/>
</dbReference>
<protein>
    <recommendedName>
        <fullName evidence="7 17">3-dehydroquinate synthase</fullName>
        <shortName evidence="17">DHQS</shortName>
        <ecNumber evidence="6 17">4.2.3.4</ecNumber>
    </recommendedName>
</protein>
<evidence type="ECO:0000259" key="19">
    <source>
        <dbReference type="Pfam" id="PF24621"/>
    </source>
</evidence>
<evidence type="ECO:0000313" key="20">
    <source>
        <dbReference type="EMBL" id="QKG84331.1"/>
    </source>
</evidence>
<evidence type="ECO:0000256" key="4">
    <source>
        <dbReference type="ARBA" id="ARBA00004661"/>
    </source>
</evidence>
<evidence type="ECO:0000259" key="18">
    <source>
        <dbReference type="Pfam" id="PF01761"/>
    </source>
</evidence>
<evidence type="ECO:0000256" key="13">
    <source>
        <dbReference type="ARBA" id="ARBA00023027"/>
    </source>
</evidence>
<dbReference type="GO" id="GO:0009423">
    <property type="term" value="P:chorismate biosynthetic process"/>
    <property type="evidence" value="ECO:0007669"/>
    <property type="project" value="UniProtKB-UniRule"/>
</dbReference>
<keyword evidence="8 17" id="KW-0963">Cytoplasm</keyword>
<dbReference type="InterPro" id="IPR016037">
    <property type="entry name" value="DHQ_synth_AroB"/>
</dbReference>
<dbReference type="GO" id="GO:0008652">
    <property type="term" value="P:amino acid biosynthetic process"/>
    <property type="evidence" value="ECO:0007669"/>
    <property type="project" value="UniProtKB-KW"/>
</dbReference>
<dbReference type="NCBIfam" id="TIGR01357">
    <property type="entry name" value="aroB"/>
    <property type="match status" value="1"/>
</dbReference>
<feature type="domain" description="3-dehydroquinate synthase C-terminal" evidence="19">
    <location>
        <begin position="182"/>
        <end position="325"/>
    </location>
</feature>
<evidence type="ECO:0000256" key="12">
    <source>
        <dbReference type="ARBA" id="ARBA00022833"/>
    </source>
</evidence>
<comment type="subcellular location">
    <subcellularLocation>
        <location evidence="3 17">Cytoplasm</location>
    </subcellularLocation>
</comment>
<comment type="cofactor">
    <cofactor evidence="17">
        <name>Co(2+)</name>
        <dbReference type="ChEBI" id="CHEBI:48828"/>
    </cofactor>
    <cofactor evidence="17">
        <name>Zn(2+)</name>
        <dbReference type="ChEBI" id="CHEBI:29105"/>
    </cofactor>
    <text evidence="17">Binds 1 divalent metal cation per subunit. Can use either Co(2+) or Zn(2+).</text>
</comment>
<dbReference type="EC" id="4.2.3.4" evidence="6 17"/>
<dbReference type="InterPro" id="IPR050071">
    <property type="entry name" value="Dehydroquinate_synthase"/>
</dbReference>
<dbReference type="GO" id="GO:0009073">
    <property type="term" value="P:aromatic amino acid family biosynthetic process"/>
    <property type="evidence" value="ECO:0007669"/>
    <property type="project" value="UniProtKB-KW"/>
</dbReference>
<feature type="binding site" evidence="17">
    <location>
        <position position="248"/>
    </location>
    <ligand>
        <name>Zn(2+)</name>
        <dbReference type="ChEBI" id="CHEBI:29105"/>
    </ligand>
</feature>
<keyword evidence="11 17" id="KW-0547">Nucleotide-binding</keyword>
<comment type="cofactor">
    <cofactor evidence="2 17">
        <name>NAD(+)</name>
        <dbReference type="ChEBI" id="CHEBI:57540"/>
    </cofactor>
</comment>
<keyword evidence="13 17" id="KW-0520">NAD</keyword>
<comment type="caution">
    <text evidence="17">Lacks conserved residue(s) required for the propagation of feature annotation.</text>
</comment>
<dbReference type="UniPathway" id="UPA00053">
    <property type="reaction ID" value="UER00085"/>
</dbReference>
<evidence type="ECO:0000256" key="8">
    <source>
        <dbReference type="ARBA" id="ARBA00022490"/>
    </source>
</evidence>
<evidence type="ECO:0000256" key="5">
    <source>
        <dbReference type="ARBA" id="ARBA00005412"/>
    </source>
</evidence>
<organism evidence="20 21">
    <name type="scientific">Kroppenstedtia pulmonis</name>
    <dbReference type="NCBI Taxonomy" id="1380685"/>
    <lineage>
        <taxon>Bacteria</taxon>
        <taxon>Bacillati</taxon>
        <taxon>Bacillota</taxon>
        <taxon>Bacilli</taxon>
        <taxon>Bacillales</taxon>
        <taxon>Thermoactinomycetaceae</taxon>
        <taxon>Kroppenstedtia</taxon>
    </lineage>
</organism>
<feature type="domain" description="3-dehydroquinate synthase N-terminal" evidence="18">
    <location>
        <begin position="69"/>
        <end position="180"/>
    </location>
</feature>
<dbReference type="GO" id="GO:0003856">
    <property type="term" value="F:3-dehydroquinate synthase activity"/>
    <property type="evidence" value="ECO:0007669"/>
    <property type="project" value="UniProtKB-UniRule"/>
</dbReference>
<gene>
    <name evidence="17 20" type="primary">aroB</name>
    <name evidence="20" type="ORF">GXN76_07480</name>
</gene>
<dbReference type="HAMAP" id="MF_00110">
    <property type="entry name" value="DHQ_synthase"/>
    <property type="match status" value="1"/>
</dbReference>
<dbReference type="PANTHER" id="PTHR43622:SF7">
    <property type="entry name" value="3-DEHYDROQUINATE SYNTHASE, CHLOROPLASTIC"/>
    <property type="match status" value="1"/>
</dbReference>
<feature type="binding site" evidence="17">
    <location>
        <position position="152"/>
    </location>
    <ligand>
        <name>NAD(+)</name>
        <dbReference type="ChEBI" id="CHEBI:57540"/>
    </ligand>
</feature>
<evidence type="ECO:0000256" key="15">
    <source>
        <dbReference type="ARBA" id="ARBA00023239"/>
    </source>
</evidence>